<evidence type="ECO:0000256" key="1">
    <source>
        <dbReference type="SAM" id="MobiDB-lite"/>
    </source>
</evidence>
<evidence type="ECO:0000313" key="2">
    <source>
        <dbReference type="EMBL" id="GBM14186.1"/>
    </source>
</evidence>
<comment type="caution">
    <text evidence="2">The sequence shown here is derived from an EMBL/GenBank/DDBJ whole genome shotgun (WGS) entry which is preliminary data.</text>
</comment>
<reference evidence="2 3" key="1">
    <citation type="journal article" date="2019" name="Sci. Rep.">
        <title>Orb-weaving spider Araneus ventricosus genome elucidates the spidroin gene catalogue.</title>
        <authorList>
            <person name="Kono N."/>
            <person name="Nakamura H."/>
            <person name="Ohtoshi R."/>
            <person name="Moran D.A.P."/>
            <person name="Shinohara A."/>
            <person name="Yoshida Y."/>
            <person name="Fujiwara M."/>
            <person name="Mori M."/>
            <person name="Tomita M."/>
            <person name="Arakawa K."/>
        </authorList>
    </citation>
    <scope>NUCLEOTIDE SEQUENCE [LARGE SCALE GENOMIC DNA]</scope>
</reference>
<feature type="non-terminal residue" evidence="2">
    <location>
        <position position="29"/>
    </location>
</feature>
<keyword evidence="3" id="KW-1185">Reference proteome</keyword>
<dbReference type="AlphaFoldDB" id="A0A4Y2DDN8"/>
<proteinExistence type="predicted"/>
<feature type="region of interest" description="Disordered" evidence="1">
    <location>
        <begin position="1"/>
        <end position="29"/>
    </location>
</feature>
<organism evidence="2 3">
    <name type="scientific">Araneus ventricosus</name>
    <name type="common">Orbweaver spider</name>
    <name type="synonym">Epeira ventricosa</name>
    <dbReference type="NCBI Taxonomy" id="182803"/>
    <lineage>
        <taxon>Eukaryota</taxon>
        <taxon>Metazoa</taxon>
        <taxon>Ecdysozoa</taxon>
        <taxon>Arthropoda</taxon>
        <taxon>Chelicerata</taxon>
        <taxon>Arachnida</taxon>
        <taxon>Araneae</taxon>
        <taxon>Araneomorphae</taxon>
        <taxon>Entelegynae</taxon>
        <taxon>Araneoidea</taxon>
        <taxon>Araneidae</taxon>
        <taxon>Araneus</taxon>
    </lineage>
</organism>
<sequence>MSRGGLVVRFRLCGRRVPGSKPDSTQDPP</sequence>
<dbReference type="EMBL" id="BGPR01000339">
    <property type="protein sequence ID" value="GBM14186.1"/>
    <property type="molecule type" value="Genomic_DNA"/>
</dbReference>
<protein>
    <submittedName>
        <fullName evidence="2">Uncharacterized protein</fullName>
    </submittedName>
</protein>
<evidence type="ECO:0000313" key="3">
    <source>
        <dbReference type="Proteomes" id="UP000499080"/>
    </source>
</evidence>
<dbReference type="Proteomes" id="UP000499080">
    <property type="component" value="Unassembled WGS sequence"/>
</dbReference>
<accession>A0A4Y2DDN8</accession>
<name>A0A4Y2DDN8_ARAVE</name>
<gene>
    <name evidence="2" type="ORF">AVEN_61003_1</name>
</gene>